<dbReference type="InParanoid" id="A0A5G2QEF7"/>
<evidence type="ECO:0000313" key="5">
    <source>
        <dbReference type="Proteomes" id="UP000008227"/>
    </source>
</evidence>
<dbReference type="PANTHER" id="PTHR14047:SF33">
    <property type="entry name" value="X ANTIGEN FAMILY MEMBER 5"/>
    <property type="match status" value="1"/>
</dbReference>
<dbReference type="FunCoup" id="A0A5G2QEF7">
    <property type="interactions" value="11"/>
</dbReference>
<organism evidence="4 5">
    <name type="scientific">Sus scrofa</name>
    <name type="common">Pig</name>
    <dbReference type="NCBI Taxonomy" id="9823"/>
    <lineage>
        <taxon>Eukaryota</taxon>
        <taxon>Metazoa</taxon>
        <taxon>Chordata</taxon>
        <taxon>Craniata</taxon>
        <taxon>Vertebrata</taxon>
        <taxon>Euteleostomi</taxon>
        <taxon>Mammalia</taxon>
        <taxon>Eutheria</taxon>
        <taxon>Laurasiatheria</taxon>
        <taxon>Artiodactyla</taxon>
        <taxon>Suina</taxon>
        <taxon>Suidae</taxon>
        <taxon>Sus</taxon>
    </lineage>
</organism>
<accession>A0A5G2QEF7</accession>
<dbReference type="Ensembl" id="ENSSSCT00000082983.2">
    <property type="protein sequence ID" value="ENSSSCP00000062558.2"/>
    <property type="gene ID" value="ENSSSCG00000028340.4"/>
</dbReference>
<feature type="region of interest" description="Disordered" evidence="2">
    <location>
        <begin position="24"/>
        <end position="58"/>
    </location>
</feature>
<evidence type="ECO:0007829" key="6">
    <source>
        <dbReference type="PeptideAtlas" id="A0A5G2QEF7"/>
    </source>
</evidence>
<dbReference type="Pfam" id="PF05831">
    <property type="entry name" value="GAGE"/>
    <property type="match status" value="1"/>
</dbReference>
<protein>
    <recommendedName>
        <fullName evidence="3">GAGE domain-containing protein</fullName>
    </recommendedName>
</protein>
<dbReference type="Proteomes" id="UP000008227">
    <property type="component" value="Chromosome X"/>
</dbReference>
<evidence type="ECO:0000256" key="2">
    <source>
        <dbReference type="SAM" id="MobiDB-lite"/>
    </source>
</evidence>
<dbReference type="InterPro" id="IPR008625">
    <property type="entry name" value="GAGE_fam"/>
</dbReference>
<feature type="compositionally biased region" description="Basic and acidic residues" evidence="2">
    <location>
        <begin position="76"/>
        <end position="89"/>
    </location>
</feature>
<reference evidence="5" key="1">
    <citation type="submission" date="2009-11" db="EMBL/GenBank/DDBJ databases">
        <authorList>
            <consortium name="Porcine genome sequencing project"/>
        </authorList>
    </citation>
    <scope>NUCLEOTIDE SEQUENCE [LARGE SCALE GENOMIC DNA]</scope>
    <source>
        <strain evidence="5">Duroc</strain>
    </source>
</reference>
<comment type="similarity">
    <text evidence="1">Belongs to the GAGE family.</text>
</comment>
<reference evidence="4" key="4">
    <citation type="submission" date="2025-09" db="UniProtKB">
        <authorList>
            <consortium name="Ensembl"/>
        </authorList>
    </citation>
    <scope>IDENTIFICATION</scope>
</reference>
<dbReference type="SMART" id="SM01379">
    <property type="entry name" value="GAGE"/>
    <property type="match status" value="1"/>
</dbReference>
<feature type="region of interest" description="Disordered" evidence="2">
    <location>
        <begin position="76"/>
        <end position="105"/>
    </location>
</feature>
<evidence type="ECO:0000259" key="3">
    <source>
        <dbReference type="SMART" id="SM01379"/>
    </source>
</evidence>
<sequence>MSRRIKSTYRPKGRGYGQEYCRALGPVVPSGKQPQQMEPPTLSEDIPPGQEKKTEGASAIQGAVLEANQQELAEAKTGYEHEDGADVKKILPNPEPDEMPEGEPQQCRIRAASATYTTAHGNAGAVTH</sequence>
<proteinExistence type="evidence at protein level"/>
<dbReference type="Bgee" id="ENSSSCG00000028340">
    <property type="expression patterns" value="Expressed in testis"/>
</dbReference>
<dbReference type="AlphaFoldDB" id="A0A5G2QEF7"/>
<keyword evidence="6" id="KW-1267">Proteomics identification</keyword>
<evidence type="ECO:0000313" key="4">
    <source>
        <dbReference type="Ensembl" id="ENSSSCP00000062558.2"/>
    </source>
</evidence>
<dbReference type="PANTHER" id="PTHR14047">
    <property type="entry name" value="P ANTIGEN FAMILY MEMBER 5-RELATED"/>
    <property type="match status" value="1"/>
</dbReference>
<dbReference type="GeneTree" id="ENSGT00940000153097"/>
<name>A0A5G2QEF7_PIG</name>
<keyword evidence="5" id="KW-1185">Reference proteome</keyword>
<feature type="domain" description="GAGE" evidence="3">
    <location>
        <begin position="1"/>
        <end position="106"/>
    </location>
</feature>
<reference evidence="4" key="3">
    <citation type="submission" date="2025-08" db="UniProtKB">
        <authorList>
            <consortium name="Ensembl"/>
        </authorList>
    </citation>
    <scope>IDENTIFICATION</scope>
</reference>
<dbReference type="InterPro" id="IPR031320">
    <property type="entry name" value="GAGE"/>
</dbReference>
<dbReference type="ExpressionAtlas" id="A0A5G2QEF7">
    <property type="expression patterns" value="baseline"/>
</dbReference>
<evidence type="ECO:0000256" key="1">
    <source>
        <dbReference type="ARBA" id="ARBA00007043"/>
    </source>
</evidence>
<reference evidence="4" key="2">
    <citation type="journal article" date="2020" name="Gigascience">
        <title>An improved pig reference genome sequence to enable pig genetics and genomics research.</title>
        <authorList>
            <person name="Warr A."/>
            <person name="Affara N."/>
            <person name="Aken B."/>
            <person name="Beiki H."/>
            <person name="Bickhart D.M."/>
            <person name="Billis K."/>
            <person name="Chow W."/>
            <person name="Eory L."/>
            <person name="Finlayson H.A."/>
            <person name="Flicek P."/>
            <person name="Giron C.G."/>
            <person name="Griffin D.K."/>
            <person name="Hall R."/>
            <person name="Hannum G."/>
            <person name="Hourlier T."/>
            <person name="Howe K."/>
            <person name="Hume D.A."/>
            <person name="Izuogu O."/>
            <person name="Kim K."/>
            <person name="Koren S."/>
            <person name="Liu H."/>
            <person name="Manchanda N."/>
            <person name="Martin F.J."/>
            <person name="Nonneman D.J."/>
            <person name="O'Connor R.E."/>
            <person name="Phillippy A.M."/>
            <person name="Rohrer G.A."/>
            <person name="Rosen B.D."/>
            <person name="Rund L.A."/>
            <person name="Sargent C.A."/>
            <person name="Schook L.B."/>
            <person name="Schroeder S.G."/>
            <person name="Schwartz A.S."/>
            <person name="Skinner B.M."/>
            <person name="Talbot R."/>
            <person name="Tseng E."/>
            <person name="Tuggle C.K."/>
            <person name="Watson M."/>
            <person name="Smith T.P.L."/>
            <person name="Archibald A.L."/>
        </authorList>
    </citation>
    <scope>NUCLEOTIDE SEQUENCE [LARGE SCALE GENOMIC DNA]</scope>
    <source>
        <strain evidence="4">Duroc</strain>
    </source>
</reference>
<dbReference type="STRING" id="9823.ENSSSCP00000062558"/>